<feature type="repeat" description="Xin" evidence="5">
    <location>
        <begin position="364"/>
        <end position="379"/>
    </location>
</feature>
<feature type="compositionally biased region" description="Basic and acidic residues" evidence="7">
    <location>
        <begin position="2139"/>
        <end position="2153"/>
    </location>
</feature>
<dbReference type="InterPro" id="IPR012510">
    <property type="entry name" value="Actin-binding_Xin_repeat"/>
</dbReference>
<comment type="subcellular location">
    <subcellularLocation>
        <location evidence="1">Cell junction</location>
    </subcellularLocation>
</comment>
<feature type="region of interest" description="Disordered" evidence="7">
    <location>
        <begin position="2003"/>
        <end position="2063"/>
    </location>
</feature>
<feature type="repeat" description="Xin" evidence="5">
    <location>
        <begin position="944"/>
        <end position="959"/>
    </location>
</feature>
<dbReference type="KEGG" id="pki:111849734"/>
<feature type="repeat" description="Xin" evidence="5">
    <location>
        <begin position="1013"/>
        <end position="1028"/>
    </location>
</feature>
<name>A0A3B3SXR4_9TELE</name>
<feature type="region of interest" description="Disordered" evidence="7">
    <location>
        <begin position="1727"/>
        <end position="1835"/>
    </location>
</feature>
<sequence length="2455" mass="274577">MADRHQQINVTKGAKGEDDLPLPPPPLPRAPQESLPGPEEQSHAFLPVVPPKETFSTFYQQRQKSELKRLFKHIHPELRKNLDNVVDDELVEVLNSETKQADMGYQGEVQSMRWIFENWSLDSIGDPHLTKKLLEEEVPQRGDVRGTSSIFERVELDSAQHSSTLSRCGSIKGDVHTATWLFETQSLDTLSKTYPEEGELVEAVLKEPIQQGDVKGTQQLFESKPLDALGRCTSVEDQSIFKLKSEIQEQKGDVKKTVKLFQAEPCCVIRDSTGNVHEIKSICREEIQSNNVKTARWLFETQPLDVINKDASKVQVIRGISLEEAQKGGVDKKRWMFETQHLSAIHESIQEDKFQGTISVVEAADVGNKRQMFETQPLAALKGEATTESLPKEEIVGGDVQSTLWLFETQPIGTLKDSYEVGRLKKVTVTNEEKGSVEIRKNTFETSPLDSISKEMTERGVKCNAEEIEKGDVKSYKHLFETIPIGDISQAENLQTEKQGEIIAENVKGNITLFETTPLYAIKDCLGNFHEVTTVSREQSIKENVQNYRWMFETRPMDQFGDKKAKVEIIKGITRQEDQAGDVKMAKWLFETQPLDSINQREQLSSVQQEVTHKGDVKNCKWLFETQPMDILYEKSEKIPEEEAMPKINVKSHTWLFETQPLDAIKDSDELQLKLCSTFQDDATNNVDVRMVRHLFETETLDSMGRKADTDQDVRYVSKVHIQSGDVSRVKEVFESKSVNEKATALARVYETEEQNINIQTGCVRRSTWLFENNPIDTIKEEDSNKNISPVSDVQGGDVGNKKLIFETYSLDKIHDKERSPEHQSVFVEKPATSVDVKSSTMLFESQPLYAIRDKEGQIHEVTTVKKEEVLSGDVRGVQWQFETKPLDIIKPQEEVFVIRAVTQEDVVKGDVKSARWKFETQPLDSFTSQEEDSIRTVVDIEKGDVQQNKQHFESQGASCQKFVRMVSVRDVQEGNVRTSSWLFENQPIDTLKGELQEQSTVKTVHRLDSHKGDVKRCTWLFETQPLDTIKQVDPSAASLTHEAIPQADVKSTTWMFESTPLDRISFQRREDSEKGVKETLNCLHYFKVIHAQGIVIEANETHGKSVKMAKYQFINNQGPSILKEETVEGNIKNIILQLLLRTNLTHQIVLVKEDEHGLVETTRMQIPTTEAESTAHSDQGQKMANVAQVITGLLSYDETRKEGIVMQETESGYAAMTVYSLSSHYENQTDSHEITKGNVRSTIGSLLSTGQDHKAQASFQFEENERGNVNLYKSCIEKGDLEYLKSLQTEPSENDSPLKEPVEIIHGDIKEAKRNLNQQKEKVERTVLDIVRGDVKNVKKVFSEGSTEQGHMQKEEIIRGDVSLAKHSLGQAANQPIVLEKEEIVSGDIKAVKESLEQAKKQSMRVEREIIIPGKIYDLDVSSQEACETTGNQTTVSKEEIISGNVKAAKQSLEQAKRQGMREEREFVIPGKIYDLNVSTSDDTSQQIQNNSTNQQTVTQEIASTQGQIHQNLITTQKSTSVQQARSLHTSVQVSEKTETSSVSTMKEMRSQQMTSSHQKVSVSEEELGSDETHKITRGRDVRVTIGDADPERSIVNPFVSSENGDRENNEAAVVRGDIKAALKSLQSPAAAQPVEKEEVVRGDMQAALRSLEKCSINVSKGDFRAAMIYRNAGQSYSESRKKQKTESEKSAGKQPDLAPVLPSDTELSPSVSVIYEERPVTGTLKLAPVADPSPDASSDRTNASSAFARQLQNPPPLPPKVCDKPSTIKPIIPPKPPCLNTAPGQNFRTRPVSAKQPEHHRNSQQTPLIPPKPKHQQQRELSPPPLPPKPLICQENEQKDSAHNKAFKDCHSEGTTTKTVQGHSLNFGYTKEHEAVDKEIILCPGEIKQTKEIHPTNEVEEKVTKTISKKTAIISSDDEKEGDKQGPQKINAAEEIRACMQSYSEDGEAKSEINQSFQAALQNFGGRKNSNTPIFPRKIKVTRDEVRDEREKDSCIKLTQGCSKDAGQQGDEAGPQGSHASVAQSPAIESSCNNEERHEEGETKVVMREKKAKKETEDERRQRLSVHKEEIMRGNVKAAMEIFENLRKREELKIILSKVAEIEGETSEVDVRSMKNLFENVPAWIVAPGKNMTHGKSTGETKARRTQSTKDDIDGISSVEVAFGDLERASAEIIHLKEQTLTKLMDIEEAIKKALYSVSNLKSESDIAGLSGLFKESLGTVHSSPATNNIRKISIVSSKAKIERGKEPDRAPKSTPKPESKKVGKSVETQRPAQDVAKMKSCTGSQSSPSFISIQSAARKPAEAPKVPTASHQQNGPARCRPDAYQSKVNGSASKPSFYSPLNSRRNVSVLELQTVPEPADIIGTKTISEKYEKTDCFGNKFVSSKTSTIVTKQAETKTSSTYEAVSTPSRYDVLTSPPAQRSAKMFSENPQPKVNESGRVFVTFGHPRPAKP</sequence>
<feature type="repeat" description="Xin" evidence="5">
    <location>
        <begin position="290"/>
        <end position="305"/>
    </location>
</feature>
<keyword evidence="4 5" id="KW-0009">Actin-binding</keyword>
<feature type="region of interest" description="Disordered" evidence="7">
    <location>
        <begin position="1676"/>
        <end position="1708"/>
    </location>
</feature>
<evidence type="ECO:0000256" key="7">
    <source>
        <dbReference type="SAM" id="MobiDB-lite"/>
    </source>
</evidence>
<dbReference type="STRING" id="1676925.ENSPKIP00000035464"/>
<feature type="repeat" description="Xin" evidence="5">
    <location>
        <begin position="212"/>
        <end position="227"/>
    </location>
</feature>
<dbReference type="GO" id="GO:0005925">
    <property type="term" value="C:focal adhesion"/>
    <property type="evidence" value="ECO:0007669"/>
    <property type="project" value="TreeGrafter"/>
</dbReference>
<feature type="repeat" description="Xin" evidence="5">
    <location>
        <begin position="762"/>
        <end position="777"/>
    </location>
</feature>
<dbReference type="OrthoDB" id="6129702at2759"/>
<dbReference type="GO" id="GO:0007015">
    <property type="term" value="P:actin filament organization"/>
    <property type="evidence" value="ECO:0007669"/>
    <property type="project" value="TreeGrafter"/>
</dbReference>
<feature type="compositionally biased region" description="Polar residues" evidence="7">
    <location>
        <begin position="1737"/>
        <end position="1754"/>
    </location>
</feature>
<feature type="repeat" description="Xin" evidence="5">
    <location>
        <begin position="173"/>
        <end position="188"/>
    </location>
</feature>
<dbReference type="GO" id="GO:0010842">
    <property type="term" value="P:retina layer formation"/>
    <property type="evidence" value="ECO:0007669"/>
    <property type="project" value="Ensembl"/>
</dbReference>
<dbReference type="PROSITE" id="PS51389">
    <property type="entry name" value="XIN"/>
    <property type="match status" value="21"/>
</dbReference>
<dbReference type="GeneTree" id="ENSGT00530000063779"/>
<comment type="similarity">
    <text evidence="5">Belongs to the Xin family.</text>
</comment>
<feature type="coiled-coil region" evidence="6">
    <location>
        <begin position="1303"/>
        <end position="1330"/>
    </location>
</feature>
<feature type="compositionally biased region" description="Basic and acidic residues" evidence="7">
    <location>
        <begin position="2036"/>
        <end position="2063"/>
    </location>
</feature>
<feature type="repeat" description="Xin" evidence="5">
    <location>
        <begin position="107"/>
        <end position="122"/>
    </location>
</feature>
<feature type="repeat" description="Xin" evidence="5">
    <location>
        <begin position="687"/>
        <end position="702"/>
    </location>
</feature>
<dbReference type="PANTHER" id="PTHR22591">
    <property type="entry name" value="XIN"/>
    <property type="match status" value="1"/>
</dbReference>
<feature type="repeat" description="Xin" evidence="5">
    <location>
        <begin position="975"/>
        <end position="990"/>
    </location>
</feature>
<feature type="repeat" description="Xin" evidence="5">
    <location>
        <begin position="910"/>
        <end position="925"/>
    </location>
</feature>
<feature type="compositionally biased region" description="Polar residues" evidence="7">
    <location>
        <begin position="2020"/>
        <end position="2035"/>
    </location>
</feature>
<dbReference type="Proteomes" id="UP000261540">
    <property type="component" value="Unplaced"/>
</dbReference>
<dbReference type="GO" id="GO:0014704">
    <property type="term" value="C:intercalated disc"/>
    <property type="evidence" value="ECO:0007669"/>
    <property type="project" value="Ensembl"/>
</dbReference>
<dbReference type="GO" id="GO:0051015">
    <property type="term" value="F:actin filament binding"/>
    <property type="evidence" value="ECO:0007669"/>
    <property type="project" value="TreeGrafter"/>
</dbReference>
<organism evidence="8 9">
    <name type="scientific">Paramormyrops kingsleyae</name>
    <dbReference type="NCBI Taxonomy" id="1676925"/>
    <lineage>
        <taxon>Eukaryota</taxon>
        <taxon>Metazoa</taxon>
        <taxon>Chordata</taxon>
        <taxon>Craniata</taxon>
        <taxon>Vertebrata</taxon>
        <taxon>Euteleostomi</taxon>
        <taxon>Actinopterygii</taxon>
        <taxon>Neopterygii</taxon>
        <taxon>Teleostei</taxon>
        <taxon>Osteoglossocephala</taxon>
        <taxon>Osteoglossomorpha</taxon>
        <taxon>Osteoglossiformes</taxon>
        <taxon>Mormyridae</taxon>
        <taxon>Paramormyrops</taxon>
    </lineage>
</organism>
<proteinExistence type="inferred from homology"/>
<feature type="compositionally biased region" description="Basic and acidic residues" evidence="7">
    <location>
        <begin position="1680"/>
        <end position="1693"/>
    </location>
</feature>
<accession>A0A3B3SXR4</accession>
<keyword evidence="6" id="KW-0175">Coiled coil</keyword>
<reference evidence="8" key="1">
    <citation type="submission" date="2025-08" db="UniProtKB">
        <authorList>
            <consortium name="Ensembl"/>
        </authorList>
    </citation>
    <scope>IDENTIFICATION</scope>
</reference>
<keyword evidence="9" id="KW-1185">Reference proteome</keyword>
<feature type="compositionally biased region" description="Polar residues" evidence="7">
    <location>
        <begin position="1552"/>
        <end position="1563"/>
    </location>
</feature>
<dbReference type="GO" id="GO:0005912">
    <property type="term" value="C:adherens junction"/>
    <property type="evidence" value="ECO:0007669"/>
    <property type="project" value="Ensembl"/>
</dbReference>
<evidence type="ECO:0000313" key="9">
    <source>
        <dbReference type="Proteomes" id="UP000261540"/>
    </source>
</evidence>
<feature type="region of interest" description="Disordered" evidence="7">
    <location>
        <begin position="2412"/>
        <end position="2455"/>
    </location>
</feature>
<dbReference type="PANTHER" id="PTHR22591:SF2">
    <property type="entry name" value="XIN ACTIN-BINDING REPEAT-CONTAINING PROTEIN 1"/>
    <property type="match status" value="1"/>
</dbReference>
<feature type="compositionally biased region" description="Polar residues" evidence="7">
    <location>
        <begin position="2329"/>
        <end position="2346"/>
    </location>
</feature>
<keyword evidence="3" id="KW-0965">Cell junction</keyword>
<feature type="repeat" description="Xin" evidence="5">
    <location>
        <begin position="835"/>
        <end position="850"/>
    </location>
</feature>
<feature type="repeat" description="Xin" evidence="5">
    <location>
        <begin position="398"/>
        <end position="413"/>
    </location>
</feature>
<dbReference type="GO" id="GO:0001725">
    <property type="term" value="C:stress fiber"/>
    <property type="evidence" value="ECO:0007669"/>
    <property type="project" value="TreeGrafter"/>
</dbReference>
<dbReference type="Ensembl" id="ENSPKIT00000016394.1">
    <property type="protein sequence ID" value="ENSPKIP00000035464.1"/>
    <property type="gene ID" value="ENSPKIG00000014417.1"/>
</dbReference>
<dbReference type="GO" id="GO:0030057">
    <property type="term" value="C:desmosome"/>
    <property type="evidence" value="ECO:0007669"/>
    <property type="project" value="Ensembl"/>
</dbReference>
<feature type="repeat" description="Xin" evidence="5">
    <location>
        <begin position="328"/>
        <end position="343"/>
    </location>
</feature>
<feature type="repeat" description="Xin" evidence="5">
    <location>
        <begin position="648"/>
        <end position="663"/>
    </location>
</feature>
<feature type="repeat" description="Xin" evidence="5">
    <location>
        <begin position="252"/>
        <end position="267"/>
    </location>
</feature>
<feature type="compositionally biased region" description="Low complexity" evidence="7">
    <location>
        <begin position="2287"/>
        <end position="2298"/>
    </location>
</feature>
<keyword evidence="2" id="KW-0677">Repeat</keyword>
<evidence type="ECO:0000256" key="3">
    <source>
        <dbReference type="ARBA" id="ARBA00022949"/>
    </source>
</evidence>
<comment type="domain">
    <text evidence="5">Xin repeats bind F-actin.</text>
</comment>
<evidence type="ECO:0000256" key="6">
    <source>
        <dbReference type="SAM" id="Coils"/>
    </source>
</evidence>
<feature type="repeat" description="Xin" evidence="5">
    <location>
        <begin position="543"/>
        <end position="558"/>
    </location>
</feature>
<evidence type="ECO:0000256" key="4">
    <source>
        <dbReference type="ARBA" id="ARBA00023203"/>
    </source>
</evidence>
<feature type="region of interest" description="Disordered" evidence="7">
    <location>
        <begin position="2131"/>
        <end position="2153"/>
    </location>
</feature>
<dbReference type="CTD" id="165904"/>
<feature type="region of interest" description="Disordered" evidence="7">
    <location>
        <begin position="1"/>
        <end position="44"/>
    </location>
</feature>
<dbReference type="Pfam" id="PF08043">
    <property type="entry name" value="Xin"/>
    <property type="match status" value="13"/>
</dbReference>
<evidence type="ECO:0000256" key="1">
    <source>
        <dbReference type="ARBA" id="ARBA00004282"/>
    </source>
</evidence>
<protein>
    <submittedName>
        <fullName evidence="8">Xin actin binding repeat containing 1</fullName>
    </submittedName>
</protein>
<reference evidence="8" key="2">
    <citation type="submission" date="2025-09" db="UniProtKB">
        <authorList>
            <consortium name="Ensembl"/>
        </authorList>
    </citation>
    <scope>IDENTIFICATION</scope>
</reference>
<feature type="repeat" description="Xin" evidence="5">
    <location>
        <begin position="615"/>
        <end position="630"/>
    </location>
</feature>
<feature type="compositionally biased region" description="Basic and acidic residues" evidence="7">
    <location>
        <begin position="2242"/>
        <end position="2264"/>
    </location>
</feature>
<evidence type="ECO:0000256" key="2">
    <source>
        <dbReference type="ARBA" id="ARBA00022737"/>
    </source>
</evidence>
<feature type="repeat" description="Xin" evidence="5">
    <location>
        <begin position="471"/>
        <end position="486"/>
    </location>
</feature>
<dbReference type="InterPro" id="IPR030072">
    <property type="entry name" value="XIRP1/XIRP2"/>
</dbReference>
<feature type="repeat" description="Xin" evidence="5">
    <location>
        <begin position="1048"/>
        <end position="1063"/>
    </location>
</feature>
<evidence type="ECO:0000313" key="8">
    <source>
        <dbReference type="Ensembl" id="ENSPKIP00000035464.1"/>
    </source>
</evidence>
<evidence type="ECO:0000256" key="5">
    <source>
        <dbReference type="PROSITE-ProRule" id="PRU00721"/>
    </source>
</evidence>
<feature type="region of interest" description="Disordered" evidence="7">
    <location>
        <begin position="1551"/>
        <end position="1574"/>
    </location>
</feature>
<feature type="repeat" description="Xin" evidence="5">
    <location>
        <begin position="581"/>
        <end position="596"/>
    </location>
</feature>
<feature type="region of interest" description="Disordered" evidence="7">
    <location>
        <begin position="2241"/>
        <end position="2346"/>
    </location>
</feature>